<dbReference type="RefSeq" id="WP_207326910.1">
    <property type="nucleotide sequence ID" value="NZ_JAFMYW010000001.1"/>
</dbReference>
<comment type="caution">
    <text evidence="2">The sequence shown here is derived from an EMBL/GenBank/DDBJ whole genome shotgun (WGS) entry which is preliminary data.</text>
</comment>
<dbReference type="Proteomes" id="UP000664628">
    <property type="component" value="Unassembled WGS sequence"/>
</dbReference>
<evidence type="ECO:0000313" key="2">
    <source>
        <dbReference type="EMBL" id="MBO0946983.1"/>
    </source>
</evidence>
<sequence>MTYPSNTDLAIFSQSSLIQEINQIKAQIDAMRPIPKEREAQIMQKLRLDWNYNSNAIEGNSLDYGETVGFLMNGLTAKGKPLKDHLDIKGHNDAINFLQQLIDAEQDISETDIRSLHKIILIEPYQSPAQTMDGQSVHKTIQLGVYKSSPNHVQTITGEIHYYATPDETPILMRELIDWYRSVKDNGEIHPVVIAAIFHHRFAAIHPFDDGNGRMARLMMNLILMKAYYPPVVIKKERKDQYYFALSQADAGNDDSFIKYIAEELLNTVQLYLKGARGERIEEASDLDKKLALFKKEVQSRIDKIEIKRSQELKEKIITENFSKLLTESKLNMMKFKDLFLHVENYWVYFNEKWIYLSTEKDEFGKSFMSDETNSLIFCIQFNEFVTESNNFSMELKIVIVFNELDYKIYYRISPVNELGNYFKASMIQWLENPYISKYYHQELEETDYKSFSQEIGNRVFEYIQLIYNDFSAFDLTITTERLLEEWASLPSRTILSVDLITLVSNVRNITRTSNQISVYIPNLRLGDMYGKAVILEKEFRDHLLRNGLIKDTSLVSIMFN</sequence>
<dbReference type="PANTHER" id="PTHR13504">
    <property type="entry name" value="FIDO DOMAIN-CONTAINING PROTEIN DDB_G0283145"/>
    <property type="match status" value="1"/>
</dbReference>
<dbReference type="EMBL" id="JAFMYW010000001">
    <property type="protein sequence ID" value="MBO0946983.1"/>
    <property type="molecule type" value="Genomic_DNA"/>
</dbReference>
<dbReference type="SUPFAM" id="SSF140931">
    <property type="entry name" value="Fic-like"/>
    <property type="match status" value="1"/>
</dbReference>
<accession>A0ABS3JAF8</accession>
<dbReference type="InterPro" id="IPR003812">
    <property type="entry name" value="Fido"/>
</dbReference>
<reference evidence="2 3" key="1">
    <citation type="submission" date="2021-03" db="EMBL/GenBank/DDBJ databases">
        <title>Fibrella sp. HMF5405 genome sequencing and assembly.</title>
        <authorList>
            <person name="Kang H."/>
            <person name="Kim H."/>
            <person name="Bae S."/>
            <person name="Joh K."/>
        </authorList>
    </citation>
    <scope>NUCLEOTIDE SEQUENCE [LARGE SCALE GENOMIC DNA]</scope>
    <source>
        <strain evidence="2 3">HMF5405</strain>
    </source>
</reference>
<dbReference type="Pfam" id="PF02661">
    <property type="entry name" value="Fic"/>
    <property type="match status" value="1"/>
</dbReference>
<feature type="domain" description="Fido" evidence="1">
    <location>
        <begin position="108"/>
        <end position="263"/>
    </location>
</feature>
<protein>
    <submittedName>
        <fullName evidence="2">Fic family protein</fullName>
    </submittedName>
</protein>
<proteinExistence type="predicted"/>
<dbReference type="PANTHER" id="PTHR13504:SF38">
    <property type="entry name" value="FIDO DOMAIN-CONTAINING PROTEIN"/>
    <property type="match status" value="1"/>
</dbReference>
<dbReference type="Gene3D" id="1.10.3290.10">
    <property type="entry name" value="Fido-like domain"/>
    <property type="match status" value="1"/>
</dbReference>
<gene>
    <name evidence="2" type="ORF">J2I46_00200</name>
</gene>
<dbReference type="InterPro" id="IPR036597">
    <property type="entry name" value="Fido-like_dom_sf"/>
</dbReference>
<organism evidence="2 3">
    <name type="scientific">Fibrella forsythiae</name>
    <dbReference type="NCBI Taxonomy" id="2817061"/>
    <lineage>
        <taxon>Bacteria</taxon>
        <taxon>Pseudomonadati</taxon>
        <taxon>Bacteroidota</taxon>
        <taxon>Cytophagia</taxon>
        <taxon>Cytophagales</taxon>
        <taxon>Spirosomataceae</taxon>
        <taxon>Fibrella</taxon>
    </lineage>
</organism>
<keyword evidence="3" id="KW-1185">Reference proteome</keyword>
<dbReference type="PROSITE" id="PS51459">
    <property type="entry name" value="FIDO"/>
    <property type="match status" value="1"/>
</dbReference>
<evidence type="ECO:0000313" key="3">
    <source>
        <dbReference type="Proteomes" id="UP000664628"/>
    </source>
</evidence>
<name>A0ABS3JAF8_9BACT</name>
<dbReference type="InterPro" id="IPR040198">
    <property type="entry name" value="Fido_containing"/>
</dbReference>
<evidence type="ECO:0000259" key="1">
    <source>
        <dbReference type="PROSITE" id="PS51459"/>
    </source>
</evidence>